<organism evidence="4 5">
    <name type="scientific">Cyclotella cryptica</name>
    <dbReference type="NCBI Taxonomy" id="29204"/>
    <lineage>
        <taxon>Eukaryota</taxon>
        <taxon>Sar</taxon>
        <taxon>Stramenopiles</taxon>
        <taxon>Ochrophyta</taxon>
        <taxon>Bacillariophyta</taxon>
        <taxon>Coscinodiscophyceae</taxon>
        <taxon>Thalassiosirophycidae</taxon>
        <taxon>Stephanodiscales</taxon>
        <taxon>Stephanodiscaceae</taxon>
        <taxon>Cyclotella</taxon>
    </lineage>
</organism>
<dbReference type="InterPro" id="IPR002048">
    <property type="entry name" value="EF_hand_dom"/>
</dbReference>
<evidence type="ECO:0000259" key="3">
    <source>
        <dbReference type="PROSITE" id="PS50222"/>
    </source>
</evidence>
<feature type="region of interest" description="Disordered" evidence="2">
    <location>
        <begin position="127"/>
        <end position="162"/>
    </location>
</feature>
<keyword evidence="1" id="KW-0106">Calcium</keyword>
<protein>
    <recommendedName>
        <fullName evidence="3">EF-hand domain-containing protein</fullName>
    </recommendedName>
</protein>
<dbReference type="SMART" id="SM00054">
    <property type="entry name" value="EFh"/>
    <property type="match status" value="2"/>
</dbReference>
<evidence type="ECO:0000313" key="5">
    <source>
        <dbReference type="Proteomes" id="UP001516023"/>
    </source>
</evidence>
<evidence type="ECO:0000256" key="2">
    <source>
        <dbReference type="SAM" id="MobiDB-lite"/>
    </source>
</evidence>
<feature type="compositionally biased region" description="Basic and acidic residues" evidence="2">
    <location>
        <begin position="8"/>
        <end position="25"/>
    </location>
</feature>
<dbReference type="SUPFAM" id="SSF47473">
    <property type="entry name" value="EF-hand"/>
    <property type="match status" value="1"/>
</dbReference>
<feature type="domain" description="EF-hand" evidence="3">
    <location>
        <begin position="259"/>
        <end position="294"/>
    </location>
</feature>
<name>A0ABD3P2Z4_9STRA</name>
<dbReference type="Gene3D" id="1.10.238.10">
    <property type="entry name" value="EF-hand"/>
    <property type="match status" value="1"/>
</dbReference>
<reference evidence="4 5" key="1">
    <citation type="journal article" date="2020" name="G3 (Bethesda)">
        <title>Improved Reference Genome for Cyclotella cryptica CCMP332, a Model for Cell Wall Morphogenesis, Salinity Adaptation, and Lipid Production in Diatoms (Bacillariophyta).</title>
        <authorList>
            <person name="Roberts W.R."/>
            <person name="Downey K.M."/>
            <person name="Ruck E.C."/>
            <person name="Traller J.C."/>
            <person name="Alverson A.J."/>
        </authorList>
    </citation>
    <scope>NUCLEOTIDE SEQUENCE [LARGE SCALE GENOMIC DNA]</scope>
    <source>
        <strain evidence="4 5">CCMP332</strain>
    </source>
</reference>
<feature type="region of interest" description="Disordered" evidence="2">
    <location>
        <begin position="1"/>
        <end position="25"/>
    </location>
</feature>
<comment type="caution">
    <text evidence="4">The sequence shown here is derived from an EMBL/GenBank/DDBJ whole genome shotgun (WGS) entry which is preliminary data.</text>
</comment>
<accession>A0ABD3P2Z4</accession>
<dbReference type="PROSITE" id="PS50222">
    <property type="entry name" value="EF_HAND_2"/>
    <property type="match status" value="2"/>
</dbReference>
<dbReference type="InterPro" id="IPR011992">
    <property type="entry name" value="EF-hand-dom_pair"/>
</dbReference>
<keyword evidence="5" id="KW-1185">Reference proteome</keyword>
<feature type="domain" description="EF-hand" evidence="3">
    <location>
        <begin position="211"/>
        <end position="246"/>
    </location>
</feature>
<evidence type="ECO:0000313" key="4">
    <source>
        <dbReference type="EMBL" id="KAL3782263.1"/>
    </source>
</evidence>
<evidence type="ECO:0000256" key="1">
    <source>
        <dbReference type="ARBA" id="ARBA00022837"/>
    </source>
</evidence>
<dbReference type="Proteomes" id="UP001516023">
    <property type="component" value="Unassembled WGS sequence"/>
</dbReference>
<proteinExistence type="predicted"/>
<dbReference type="EMBL" id="JABMIG020000291">
    <property type="protein sequence ID" value="KAL3782263.1"/>
    <property type="molecule type" value="Genomic_DNA"/>
</dbReference>
<sequence>MTRSKRAKPNEQEKRAPLFGTKKPDGLEVTTTNLISTDPKLQFNDNISVITPVTGMPPDGEGSPDRLRSLGMDPGYHEAPSTGLNNLYSIACSAHDEVSVITSGENSPEKLPTTSKFDLGMANTTELGPKRLFHPTLPGEDDESKDLSVYEDGSDPSGPILSPGLSPRMALEAAACNVEEDKAANDASRKDRLKLTQIIKSKSSWLTRTKYFQKAIDASFDMVDQDKSGDVTLDEMYAGLLLIHLKLAVYVGAPACRPASKQYVSEIFHLLKSDDDDTLDREEFAVVIKILYSQVLSRIVIQWTLTLIIVPILSQYIIKYTNLAFWIAHEFWKDIDDELDPIQRLLYKLWLCFLTITPNWLDSVGRSFVRLLCMVPWETWEGLPKMILTSLLVFVAVPYALNHVEDFFRRAAHESDAGVGKKAKED</sequence>
<dbReference type="PROSITE" id="PS00018">
    <property type="entry name" value="EF_HAND_1"/>
    <property type="match status" value="1"/>
</dbReference>
<gene>
    <name evidence="4" type="ORF">HJC23_013230</name>
</gene>
<dbReference type="InterPro" id="IPR018247">
    <property type="entry name" value="EF_Hand_1_Ca_BS"/>
</dbReference>
<dbReference type="AlphaFoldDB" id="A0ABD3P2Z4"/>